<evidence type="ECO:0000313" key="1">
    <source>
        <dbReference type="EMBL" id="BAT82705.1"/>
    </source>
</evidence>
<reference evidence="1 2" key="1">
    <citation type="journal article" date="2015" name="Sci. Rep.">
        <title>The power of single molecule real-time sequencing technology in the de novo assembly of a eukaryotic genome.</title>
        <authorList>
            <person name="Sakai H."/>
            <person name="Naito K."/>
            <person name="Ogiso-Tanaka E."/>
            <person name="Takahashi Y."/>
            <person name="Iseki K."/>
            <person name="Muto C."/>
            <person name="Satou K."/>
            <person name="Teruya K."/>
            <person name="Shiroma A."/>
            <person name="Shimoji M."/>
            <person name="Hirano T."/>
            <person name="Itoh T."/>
            <person name="Kaga A."/>
            <person name="Tomooka N."/>
        </authorList>
    </citation>
    <scope>NUCLEOTIDE SEQUENCE [LARGE SCALE GENOMIC DNA]</scope>
    <source>
        <strain evidence="2">cv. Shumari</strain>
    </source>
</reference>
<gene>
    <name evidence="1" type="primary">Vigan.03G275800</name>
    <name evidence="1" type="ORF">VIGAN_03275800</name>
</gene>
<protein>
    <submittedName>
        <fullName evidence="1">Uncharacterized protein</fullName>
    </submittedName>
</protein>
<feature type="non-terminal residue" evidence="1">
    <location>
        <position position="1"/>
    </location>
</feature>
<dbReference type="EMBL" id="AP015036">
    <property type="protein sequence ID" value="BAT82705.1"/>
    <property type="molecule type" value="Genomic_DNA"/>
</dbReference>
<organism evidence="1 2">
    <name type="scientific">Vigna angularis var. angularis</name>
    <dbReference type="NCBI Taxonomy" id="157739"/>
    <lineage>
        <taxon>Eukaryota</taxon>
        <taxon>Viridiplantae</taxon>
        <taxon>Streptophyta</taxon>
        <taxon>Embryophyta</taxon>
        <taxon>Tracheophyta</taxon>
        <taxon>Spermatophyta</taxon>
        <taxon>Magnoliopsida</taxon>
        <taxon>eudicotyledons</taxon>
        <taxon>Gunneridae</taxon>
        <taxon>Pentapetalae</taxon>
        <taxon>rosids</taxon>
        <taxon>fabids</taxon>
        <taxon>Fabales</taxon>
        <taxon>Fabaceae</taxon>
        <taxon>Papilionoideae</taxon>
        <taxon>50 kb inversion clade</taxon>
        <taxon>NPAAA clade</taxon>
        <taxon>indigoferoid/millettioid clade</taxon>
        <taxon>Phaseoleae</taxon>
        <taxon>Vigna</taxon>
    </lineage>
</organism>
<accession>A0A0S3RQ84</accession>
<dbReference type="Proteomes" id="UP000291084">
    <property type="component" value="Chromosome 3"/>
</dbReference>
<sequence length="75" mass="8798">FGRGHVQSLIDFSIILDDVASIGNQMQTYLPQDKVVIYHFFSCIMFYARPKFIFLEYVSSVKFFLPSHCCIFKIH</sequence>
<proteinExistence type="predicted"/>
<dbReference type="AlphaFoldDB" id="A0A0S3RQ84"/>
<name>A0A0S3RQ84_PHAAN</name>
<keyword evidence="2" id="KW-1185">Reference proteome</keyword>
<evidence type="ECO:0000313" key="2">
    <source>
        <dbReference type="Proteomes" id="UP000291084"/>
    </source>
</evidence>